<dbReference type="AlphaFoldDB" id="A0A8I6TGM9"/>
<dbReference type="InterPro" id="IPR016024">
    <property type="entry name" value="ARM-type_fold"/>
</dbReference>
<reference evidence="3" key="1">
    <citation type="submission" date="2022-01" db="UniProtKB">
        <authorList>
            <consortium name="EnsemblMetazoa"/>
        </authorList>
    </citation>
    <scope>IDENTIFICATION</scope>
</reference>
<name>A0A8I6TGM9_CIMLE</name>
<dbReference type="KEGG" id="clec:106666106"/>
<dbReference type="OMA" id="CDHLIME"/>
<comment type="similarity">
    <text evidence="1">Belongs to the FHIP family.</text>
</comment>
<dbReference type="InterPro" id="IPR019384">
    <property type="entry name" value="FHIP"/>
</dbReference>
<evidence type="ECO:0000256" key="1">
    <source>
        <dbReference type="ARBA" id="ARBA00024336"/>
    </source>
</evidence>
<organism evidence="3 4">
    <name type="scientific">Cimex lectularius</name>
    <name type="common">Bed bug</name>
    <name type="synonym">Acanthia lectularia</name>
    <dbReference type="NCBI Taxonomy" id="79782"/>
    <lineage>
        <taxon>Eukaryota</taxon>
        <taxon>Metazoa</taxon>
        <taxon>Ecdysozoa</taxon>
        <taxon>Arthropoda</taxon>
        <taxon>Hexapoda</taxon>
        <taxon>Insecta</taxon>
        <taxon>Pterygota</taxon>
        <taxon>Neoptera</taxon>
        <taxon>Paraneoptera</taxon>
        <taxon>Hemiptera</taxon>
        <taxon>Heteroptera</taxon>
        <taxon>Panheteroptera</taxon>
        <taxon>Cimicomorpha</taxon>
        <taxon>Cimicidae</taxon>
        <taxon>Cimex</taxon>
    </lineage>
</organism>
<dbReference type="PANTHER" id="PTHR21705:SF12">
    <property type="entry name" value="FHF COMPLEX SUBUNIT HOOK-INTERACTING PROTEIN C-TERMINAL DOMAIN-CONTAINING PROTEIN"/>
    <property type="match status" value="1"/>
</dbReference>
<keyword evidence="4" id="KW-1185">Reference proteome</keyword>
<dbReference type="Proteomes" id="UP000494040">
    <property type="component" value="Unassembled WGS sequence"/>
</dbReference>
<dbReference type="InterPro" id="IPR045669">
    <property type="entry name" value="FHIP_C"/>
</dbReference>
<dbReference type="SUPFAM" id="SSF48371">
    <property type="entry name" value="ARM repeat"/>
    <property type="match status" value="1"/>
</dbReference>
<protein>
    <recommendedName>
        <fullName evidence="2">FHF complex subunit HOOK-interacting protein C-terminal domain-containing protein</fullName>
    </recommendedName>
</protein>
<dbReference type="OrthoDB" id="5350595at2759"/>
<evidence type="ECO:0000313" key="3">
    <source>
        <dbReference type="EnsemblMetazoa" id="XP_014248498.1"/>
    </source>
</evidence>
<accession>A0A8I6TGM9</accession>
<proteinExistence type="inferred from homology"/>
<feature type="domain" description="FHF complex subunit HOOK-interacting protein C-terminal" evidence="2">
    <location>
        <begin position="587"/>
        <end position="679"/>
    </location>
</feature>
<dbReference type="EnsemblMetazoa" id="XM_014393012.2">
    <property type="protein sequence ID" value="XP_014248498.1"/>
    <property type="gene ID" value="LOC106666106"/>
</dbReference>
<dbReference type="Pfam" id="PF19314">
    <property type="entry name" value="DUF5917"/>
    <property type="match status" value="1"/>
</dbReference>
<evidence type="ECO:0000259" key="2">
    <source>
        <dbReference type="Pfam" id="PF19314"/>
    </source>
</evidence>
<dbReference type="RefSeq" id="XP_014248498.1">
    <property type="nucleotide sequence ID" value="XM_014393012.2"/>
</dbReference>
<dbReference type="GeneID" id="106666106"/>
<dbReference type="PANTHER" id="PTHR21705">
    <property type="entry name" value="RAI16 PROTEIN-RELATED"/>
    <property type="match status" value="1"/>
</dbReference>
<dbReference type="InterPro" id="IPR045668">
    <property type="entry name" value="FHIP_KELAA_motif"/>
</dbReference>
<dbReference type="Pfam" id="PF10257">
    <property type="entry name" value="RAI16-like"/>
    <property type="match status" value="1"/>
</dbReference>
<dbReference type="Pfam" id="PF19311">
    <property type="entry name" value="KELAA"/>
    <property type="match status" value="1"/>
</dbReference>
<evidence type="ECO:0000313" key="4">
    <source>
        <dbReference type="Proteomes" id="UP000494040"/>
    </source>
</evidence>
<sequence length="726" mass="81066">MLGRFSTALQNAVDVLAPPPPLHEDFAYHWKKLMKNYLDIAAEKTHSVEATNIPARFDQLLKILIKEDEEMWVVGHPGPCMEYLLQHNLLDLVVSLADSDDPPGIRKTVLQFIAKFLTNIKTPVLGHTSVYPPLQRLIAQCDGSSYGSSEMQEVHYLLGLTAMVRRNPQLLPVFTSNVINGSCGTSPDRNRRESYCSSEASCVSSTAPSDCSSSAPQNNPLFAPLATSVRSKVVRLVPVPPDSSGISTPSSDDNKSLVVDESAQFPLLDAALPYLQSQNCKVRLKACQTVMLLVSLPDSRAAEIIVADTLLLSKLTSRLNDLYHNIPSTTDPSFIDDIHVSWGLDIDNSDLLDGTNEVTTFLSWYDFCDQILAESHQIIGEALSKEIKEKFLNEIFTLDVLVQPLDIAILAKCYKMSTSKLLIQVLSEWLVGAEVVREIPGANNESSVYQTLISNWKSYKVDLITETLRFFEVILEKGDQHVLDCLALVYVNDNSFLDKAVDEIDDNSEDSLDKKSRIDRIIDSFINVLPVELRCTENNSYVQYLAETQRQYTSVLAQFNQSLKNPSMKKESDKRSSENEGWRQFYEGPFLRALFEAIANIPNQPYEVNLELTGVISRICLRPEPSLSCYLLDTCVLKLAPEVNSLCSVLTRTAAALETSFMCKPGNQILLKETRARLITEDPNLPCQIMSDSTSSTFENIVVLEELCKELAAIAFVKHRHESSHL</sequence>